<organism evidence="1 2">
    <name type="scientific">Chitinophaga costaii</name>
    <dbReference type="NCBI Taxonomy" id="1335309"/>
    <lineage>
        <taxon>Bacteria</taxon>
        <taxon>Pseudomonadati</taxon>
        <taxon>Bacteroidota</taxon>
        <taxon>Chitinophagia</taxon>
        <taxon>Chitinophagales</taxon>
        <taxon>Chitinophagaceae</taxon>
        <taxon>Chitinophaga</taxon>
    </lineage>
</organism>
<gene>
    <name evidence="1" type="ORF">GA0116948_102113</name>
</gene>
<dbReference type="Proteomes" id="UP000242818">
    <property type="component" value="Unassembled WGS sequence"/>
</dbReference>
<keyword evidence="2" id="KW-1185">Reference proteome</keyword>
<evidence type="ECO:0000313" key="2">
    <source>
        <dbReference type="Proteomes" id="UP000242818"/>
    </source>
</evidence>
<proteinExistence type="predicted"/>
<sequence>MKRILSILLLAIMCTQFLPIRALGKMLFNNQIVEEHVHEDGESGKAFKEIKFHPVHGHVNYLAIEIFIQELFSHYHEQLPPNHSMEVSTPPPNC</sequence>
<dbReference type="EMBL" id="FMAR01000002">
    <property type="protein sequence ID" value="SCB93449.1"/>
    <property type="molecule type" value="Genomic_DNA"/>
</dbReference>
<dbReference type="RefSeq" id="WP_123891746.1">
    <property type="nucleotide sequence ID" value="NZ_FMAR01000002.1"/>
</dbReference>
<evidence type="ECO:0000313" key="1">
    <source>
        <dbReference type="EMBL" id="SCB93449.1"/>
    </source>
</evidence>
<protein>
    <submittedName>
        <fullName evidence="1">Uncharacterized protein</fullName>
    </submittedName>
</protein>
<dbReference type="STRING" id="1335309.GA0116948_102113"/>
<dbReference type="AlphaFoldDB" id="A0A1C4AG54"/>
<name>A0A1C4AG54_9BACT</name>
<dbReference type="OrthoDB" id="675320at2"/>
<accession>A0A1C4AG54</accession>
<reference evidence="1" key="1">
    <citation type="submission" date="2016-08" db="EMBL/GenBank/DDBJ databases">
        <authorList>
            <person name="Seilhamer J.J."/>
        </authorList>
    </citation>
    <scope>NUCLEOTIDE SEQUENCE [LARGE SCALE GENOMIC DNA]</scope>
    <source>
        <strain evidence="1">A37T2</strain>
    </source>
</reference>